<dbReference type="OrthoDB" id="2375888at2"/>
<dbReference type="EMBL" id="JACIED010000003">
    <property type="protein sequence ID" value="MBB4008596.1"/>
    <property type="molecule type" value="Genomic_DNA"/>
</dbReference>
<evidence type="ECO:0000313" key="21">
    <source>
        <dbReference type="Proteomes" id="UP000544107"/>
    </source>
</evidence>
<dbReference type="RefSeq" id="WP_075614153.1">
    <property type="nucleotide sequence ID" value="NZ_JACIED010000003.1"/>
</dbReference>
<dbReference type="PANTHER" id="PTHR36835">
    <property type="entry name" value="CYTOCHROME BO(3) UBIQUINOL OXIDASE SUBUNIT 4"/>
    <property type="match status" value="1"/>
</dbReference>
<dbReference type="GO" id="GO:0009486">
    <property type="term" value="F:cytochrome bo3 ubiquinol oxidase activity"/>
    <property type="evidence" value="ECO:0007669"/>
    <property type="project" value="InterPro"/>
</dbReference>
<name>A0A1Q9A6S5_9HYPH</name>
<dbReference type="InterPro" id="IPR005171">
    <property type="entry name" value="Cyt_c_oxidase_su4_prok"/>
</dbReference>
<evidence type="ECO:0000256" key="6">
    <source>
        <dbReference type="ARBA" id="ARBA00022475"/>
    </source>
</evidence>
<dbReference type="GO" id="GO:0015990">
    <property type="term" value="P:electron transport coupled proton transport"/>
    <property type="evidence" value="ECO:0007669"/>
    <property type="project" value="InterPro"/>
</dbReference>
<keyword evidence="5" id="KW-0813">Transport</keyword>
<feature type="transmembrane region" description="Helical" evidence="17">
    <location>
        <begin position="32"/>
        <end position="52"/>
    </location>
</feature>
<keyword evidence="6" id="KW-1003">Cell membrane</keyword>
<dbReference type="NCBIfam" id="TIGR02847">
    <property type="entry name" value="CyoD"/>
    <property type="match status" value="1"/>
</dbReference>
<keyword evidence="8" id="KW-0249">Electron transport</keyword>
<evidence type="ECO:0000313" key="19">
    <source>
        <dbReference type="EMBL" id="OLP50262.1"/>
    </source>
</evidence>
<evidence type="ECO:0000256" key="10">
    <source>
        <dbReference type="ARBA" id="ARBA00023002"/>
    </source>
</evidence>
<keyword evidence="10" id="KW-0560">Oxidoreductase</keyword>
<dbReference type="GO" id="GO:0009319">
    <property type="term" value="C:cytochrome o ubiquinol oxidase complex"/>
    <property type="evidence" value="ECO:0007669"/>
    <property type="project" value="TreeGrafter"/>
</dbReference>
<dbReference type="STRING" id="887144.BJF91_13135"/>
<dbReference type="GO" id="GO:0019646">
    <property type="term" value="P:aerobic electron transport chain"/>
    <property type="evidence" value="ECO:0007669"/>
    <property type="project" value="TreeGrafter"/>
</dbReference>
<dbReference type="GO" id="GO:0005886">
    <property type="term" value="C:plasma membrane"/>
    <property type="evidence" value="ECO:0007669"/>
    <property type="project" value="UniProtKB-SubCell"/>
</dbReference>
<dbReference type="GO" id="GO:0015078">
    <property type="term" value="F:proton transmembrane transporter activity"/>
    <property type="evidence" value="ECO:0007669"/>
    <property type="project" value="TreeGrafter"/>
</dbReference>
<dbReference type="PANTHER" id="PTHR36835:SF1">
    <property type="entry name" value="CYTOCHROME BO(3) UBIQUINOL OXIDASE SUBUNIT 4"/>
    <property type="match status" value="1"/>
</dbReference>
<dbReference type="InterPro" id="IPR050968">
    <property type="entry name" value="Cytochrome_c_oxidase_bac_sub4"/>
</dbReference>
<evidence type="ECO:0000256" key="12">
    <source>
        <dbReference type="ARBA" id="ARBA00025694"/>
    </source>
</evidence>
<evidence type="ECO:0000256" key="7">
    <source>
        <dbReference type="ARBA" id="ARBA00022692"/>
    </source>
</evidence>
<organism evidence="19 20">
    <name type="scientific">Allorhizobium taibaishanense</name>
    <dbReference type="NCBI Taxonomy" id="887144"/>
    <lineage>
        <taxon>Bacteria</taxon>
        <taxon>Pseudomonadati</taxon>
        <taxon>Pseudomonadota</taxon>
        <taxon>Alphaproteobacteria</taxon>
        <taxon>Hyphomicrobiales</taxon>
        <taxon>Rhizobiaceae</taxon>
        <taxon>Rhizobium/Agrobacterium group</taxon>
        <taxon>Allorhizobium</taxon>
    </lineage>
</organism>
<comment type="similarity">
    <text evidence="2">Belongs to the cytochrome c oxidase bacterial subunit 4 family.</text>
</comment>
<dbReference type="InterPro" id="IPR014210">
    <property type="entry name" value="Cyt_o_ubiqinol_oxidase_su4"/>
</dbReference>
<evidence type="ECO:0000313" key="18">
    <source>
        <dbReference type="EMBL" id="MBB4008596.1"/>
    </source>
</evidence>
<evidence type="ECO:0000256" key="8">
    <source>
        <dbReference type="ARBA" id="ARBA00022982"/>
    </source>
</evidence>
<dbReference type="AlphaFoldDB" id="A0A1Q9A6S5"/>
<proteinExistence type="inferred from homology"/>
<comment type="subcellular location">
    <subcellularLocation>
        <location evidence="1">Cell membrane</location>
        <topology evidence="1">Multi-pass membrane protein</topology>
    </subcellularLocation>
</comment>
<evidence type="ECO:0000256" key="2">
    <source>
        <dbReference type="ARBA" id="ARBA00008079"/>
    </source>
</evidence>
<evidence type="ECO:0000256" key="3">
    <source>
        <dbReference type="ARBA" id="ARBA00011700"/>
    </source>
</evidence>
<evidence type="ECO:0000256" key="17">
    <source>
        <dbReference type="SAM" id="Phobius"/>
    </source>
</evidence>
<keyword evidence="9 17" id="KW-1133">Transmembrane helix</keyword>
<evidence type="ECO:0000256" key="13">
    <source>
        <dbReference type="ARBA" id="ARBA00030071"/>
    </source>
</evidence>
<comment type="subunit">
    <text evidence="3">Heterooctamer of two A chains, two B chains, two C chains and two D chains.</text>
</comment>
<protein>
    <recommendedName>
        <fullName evidence="4">Cytochrome bo(3) ubiquinol oxidase subunit 4</fullName>
    </recommendedName>
    <alternativeName>
        <fullName evidence="16">Cytochrome o ubiquinol oxidase subunit 4</fullName>
    </alternativeName>
    <alternativeName>
        <fullName evidence="13">Oxidase bo(3) subunit 4</fullName>
    </alternativeName>
    <alternativeName>
        <fullName evidence="14">Ubiquinol oxidase polypeptide IV</fullName>
    </alternativeName>
    <alternativeName>
        <fullName evidence="15">Ubiquinol oxidase subunit 4</fullName>
    </alternativeName>
</protein>
<accession>A0A1Q9A6S5</accession>
<dbReference type="Proteomes" id="UP000185598">
    <property type="component" value="Unassembled WGS sequence"/>
</dbReference>
<feature type="transmembrane region" description="Helical" evidence="17">
    <location>
        <begin position="64"/>
        <end position="84"/>
    </location>
</feature>
<keyword evidence="11 17" id="KW-0472">Membrane</keyword>
<comment type="function">
    <text evidence="12">Cytochrome bo(3) ubiquinol terminal oxidase is the component of the aerobic respiratory chain of E.coli that predominates when cells are grown at high aeration. Has proton pump activity across the membrane in addition to electron transfer, pumping 2 protons/electron.</text>
</comment>
<reference evidence="19 20" key="1">
    <citation type="submission" date="2016-09" db="EMBL/GenBank/DDBJ databases">
        <title>Rhizobium oryziradicis sp. nov., isolated from the root of rice.</title>
        <authorList>
            <person name="Zhao J."/>
            <person name="Zhang X."/>
        </authorList>
    </citation>
    <scope>NUCLEOTIDE SEQUENCE [LARGE SCALE GENOMIC DNA]</scope>
    <source>
        <strain evidence="19 20">14971</strain>
    </source>
</reference>
<comment type="caution">
    <text evidence="19">The sequence shown here is derived from an EMBL/GenBank/DDBJ whole genome shotgun (WGS) entry which is preliminary data.</text>
</comment>
<dbReference type="EMBL" id="MKIN01000021">
    <property type="protein sequence ID" value="OLP50262.1"/>
    <property type="molecule type" value="Genomic_DNA"/>
</dbReference>
<dbReference type="Proteomes" id="UP000544107">
    <property type="component" value="Unassembled WGS sequence"/>
</dbReference>
<evidence type="ECO:0000313" key="20">
    <source>
        <dbReference type="Proteomes" id="UP000185598"/>
    </source>
</evidence>
<evidence type="ECO:0000256" key="14">
    <source>
        <dbReference type="ARBA" id="ARBA00030211"/>
    </source>
</evidence>
<feature type="transmembrane region" description="Helical" evidence="17">
    <location>
        <begin position="96"/>
        <end position="116"/>
    </location>
</feature>
<keyword evidence="20" id="KW-1185">Reference proteome</keyword>
<keyword evidence="7 17" id="KW-0812">Transmembrane</keyword>
<reference evidence="18 21" key="2">
    <citation type="submission" date="2020-08" db="EMBL/GenBank/DDBJ databases">
        <title>Genomic Encyclopedia of Type Strains, Phase IV (KMG-IV): sequencing the most valuable type-strain genomes for metagenomic binning, comparative biology and taxonomic classification.</title>
        <authorList>
            <person name="Goeker M."/>
        </authorList>
    </citation>
    <scope>NUCLEOTIDE SEQUENCE [LARGE SCALE GENOMIC DNA]</scope>
    <source>
        <strain evidence="18 21">DSM 100021</strain>
    </source>
</reference>
<evidence type="ECO:0000256" key="5">
    <source>
        <dbReference type="ARBA" id="ARBA00022448"/>
    </source>
</evidence>
<evidence type="ECO:0000256" key="1">
    <source>
        <dbReference type="ARBA" id="ARBA00004651"/>
    </source>
</evidence>
<evidence type="ECO:0000256" key="4">
    <source>
        <dbReference type="ARBA" id="ARBA00014689"/>
    </source>
</evidence>
<dbReference type="Pfam" id="PF03626">
    <property type="entry name" value="COX4_pro"/>
    <property type="match status" value="1"/>
</dbReference>
<gene>
    <name evidence="19" type="ORF">BJF91_13135</name>
    <name evidence="18" type="ORF">GGQ71_002876</name>
</gene>
<evidence type="ECO:0000256" key="9">
    <source>
        <dbReference type="ARBA" id="ARBA00022989"/>
    </source>
</evidence>
<evidence type="ECO:0000256" key="11">
    <source>
        <dbReference type="ARBA" id="ARBA00023136"/>
    </source>
</evidence>
<evidence type="ECO:0000256" key="15">
    <source>
        <dbReference type="ARBA" id="ARBA00031887"/>
    </source>
</evidence>
<sequence>MTDIDQGHDKPIAADLAPGDETELDSGITHGLISYVLGLALAAALTACSFLVASGGALIWQPAIPAALVALAIAQIGIHLVFFLHITTGPDNTNNVLALAFGVLVVVLVVGGSLWIMANLNHNMMPAADIMQMQR</sequence>
<evidence type="ECO:0000256" key="16">
    <source>
        <dbReference type="ARBA" id="ARBA00032185"/>
    </source>
</evidence>